<dbReference type="Pfam" id="PF09603">
    <property type="entry name" value="Fib_succ_major"/>
    <property type="match status" value="1"/>
</dbReference>
<reference evidence="3 4" key="1">
    <citation type="submission" date="2019-04" db="EMBL/GenBank/DDBJ databases">
        <title>Flavobacterium sp. GS03.</title>
        <authorList>
            <person name="Kim H."/>
        </authorList>
    </citation>
    <scope>NUCLEOTIDE SEQUENCE [LARGE SCALE GENOMIC DNA]</scope>
    <source>
        <strain evidence="3 4">GS03</strain>
    </source>
</reference>
<dbReference type="AlphaFoldDB" id="A0A4P7PT73"/>
<evidence type="ECO:0000256" key="1">
    <source>
        <dbReference type="SAM" id="SignalP"/>
    </source>
</evidence>
<dbReference type="PROSITE" id="PS51257">
    <property type="entry name" value="PROKAR_LIPOPROTEIN"/>
    <property type="match status" value="1"/>
</dbReference>
<dbReference type="NCBIfam" id="TIGR02145">
    <property type="entry name" value="Fib_succ_major"/>
    <property type="match status" value="1"/>
</dbReference>
<feature type="domain" description="Fibrobacter succinogenes major paralogous" evidence="2">
    <location>
        <begin position="153"/>
        <end position="338"/>
    </location>
</feature>
<evidence type="ECO:0000259" key="2">
    <source>
        <dbReference type="Pfam" id="PF09603"/>
    </source>
</evidence>
<proteinExistence type="predicted"/>
<dbReference type="KEGG" id="fsn:GS03_01652"/>
<dbReference type="Proteomes" id="UP000296862">
    <property type="component" value="Chromosome"/>
</dbReference>
<organism evidence="3 4">
    <name type="scientific">Flavobacterium sangjuense</name>
    <dbReference type="NCBI Taxonomy" id="2518177"/>
    <lineage>
        <taxon>Bacteria</taxon>
        <taxon>Pseudomonadati</taxon>
        <taxon>Bacteroidota</taxon>
        <taxon>Flavobacteriia</taxon>
        <taxon>Flavobacteriales</taxon>
        <taxon>Flavobacteriaceae</taxon>
        <taxon>Flavobacterium</taxon>
    </lineage>
</organism>
<feature type="chain" id="PRO_5020544487" description="Fibrobacter succinogenes major paralogous domain-containing protein" evidence="1">
    <location>
        <begin position="19"/>
        <end position="339"/>
    </location>
</feature>
<protein>
    <recommendedName>
        <fullName evidence="2">Fibrobacter succinogenes major paralogous domain-containing protein</fullName>
    </recommendedName>
</protein>
<keyword evidence="4" id="KW-1185">Reference proteome</keyword>
<accession>A0A4P7PT73</accession>
<evidence type="ECO:0000313" key="4">
    <source>
        <dbReference type="Proteomes" id="UP000296862"/>
    </source>
</evidence>
<keyword evidence="1" id="KW-0732">Signal</keyword>
<dbReference type="RefSeq" id="WP_136152058.1">
    <property type="nucleotide sequence ID" value="NZ_CP038810.1"/>
</dbReference>
<evidence type="ECO:0000313" key="3">
    <source>
        <dbReference type="EMBL" id="QBZ98147.1"/>
    </source>
</evidence>
<sequence>MKKILIFCLVSVLLVGCAADSETGGEVIIDPVFSVQTKSVASIGHESANVFGAISPSFVAATTEYGICYGFSPNPTIEGSFAVGEGINPLTGGFSCNLTSLAPLRNYYVRAYGTTSEGTVYGAQLNFSTLNRLYINGSAVVDADGNNYESIVINGKQWMKGNLNVSKYRNGDVIPEVTDMAEWDALTTGAWCYYENVTENGTTYGKLYNWYAINDPRGLAPTGWHIPSDAEWTSLTNFLGGTTKAGIKMRDLGETWSTSAVLATNQAGFSALPGGYGYLTHNYDPEDQPFNSMGDVAFWWSATASNPTTAYSLNVNLNNSVTRGSILKKTALSVRCVRN</sequence>
<dbReference type="InterPro" id="IPR011871">
    <property type="entry name" value="Fib_succ_major"/>
</dbReference>
<feature type="signal peptide" evidence="1">
    <location>
        <begin position="1"/>
        <end position="18"/>
    </location>
</feature>
<dbReference type="EMBL" id="CP038810">
    <property type="protein sequence ID" value="QBZ98147.1"/>
    <property type="molecule type" value="Genomic_DNA"/>
</dbReference>
<gene>
    <name evidence="3" type="ORF">GS03_01652</name>
</gene>
<name>A0A4P7PT73_9FLAO</name>
<dbReference type="OrthoDB" id="9805760at2"/>